<protein>
    <recommendedName>
        <fullName evidence="2">Zn(2)-C6 fungal-type domain-containing protein</fullName>
    </recommendedName>
</protein>
<proteinExistence type="predicted"/>
<sequence>MVGVAGKSKACHDCKRRRVKCDFERPACRRCAKAGIECSGYAQEVVFVNRSIDNPTVSAPSVLARSKIQSIQEELDELVSLSQTPESSVRFRAGVFKLLQKLYLPQPEVESDTSDHCAPFTWFRAVCELEKPCLTLNHALVSFCTVQVLVTNTGNVTREQAWERYHETLGYLSAALNDNDPSRYVHILASILVLSTNELFLCPTDDGMRVHVQGIADLLRLRKGCSHVSPEIRARLFSRLRIISVLQQLTCHQPGPVSPSRWASLMAGDTALDPLDTLFDIASRLPRTLASASHLFSQSKPLVPSQPPKEDIFAVTTSLWSTLRDIYTWQDTIRSSSPTPPYTAVPSRLTNPSDTRHGTPLFPFALEFRSIQIATLHVCSWGFQLHTLLIISRLSSSFHSSVPPAGPSGSTDPLSSPFLPLHSVCDEADKLARLLCQSIEYCHRVEMGTFGPQTMVYSQWVLRHYFGWRGAVREAEWCAEVERMRGEGTWCGIGLLRLTGELL</sequence>
<dbReference type="InterPro" id="IPR036864">
    <property type="entry name" value="Zn2-C6_fun-type_DNA-bd_sf"/>
</dbReference>
<dbReference type="GO" id="GO:0008270">
    <property type="term" value="F:zinc ion binding"/>
    <property type="evidence" value="ECO:0007669"/>
    <property type="project" value="InterPro"/>
</dbReference>
<dbReference type="EMBL" id="ML996565">
    <property type="protein sequence ID" value="KAF2762426.1"/>
    <property type="molecule type" value="Genomic_DNA"/>
</dbReference>
<dbReference type="OrthoDB" id="5126878at2759"/>
<dbReference type="CDD" id="cd00067">
    <property type="entry name" value="GAL4"/>
    <property type="match status" value="1"/>
</dbReference>
<keyword evidence="4" id="KW-1185">Reference proteome</keyword>
<gene>
    <name evidence="3" type="ORF">EJ05DRAFT_533985</name>
</gene>
<dbReference type="Pfam" id="PF00172">
    <property type="entry name" value="Zn_clus"/>
    <property type="match status" value="1"/>
</dbReference>
<dbReference type="PROSITE" id="PS50048">
    <property type="entry name" value="ZN2_CY6_FUNGAL_2"/>
    <property type="match status" value="1"/>
</dbReference>
<evidence type="ECO:0000259" key="2">
    <source>
        <dbReference type="PROSITE" id="PS50048"/>
    </source>
</evidence>
<evidence type="ECO:0000313" key="4">
    <source>
        <dbReference type="Proteomes" id="UP000799437"/>
    </source>
</evidence>
<keyword evidence="1" id="KW-0539">Nucleus</keyword>
<dbReference type="PANTHER" id="PTHR38111">
    <property type="entry name" value="ZN(2)-C6 FUNGAL-TYPE DOMAIN-CONTAINING PROTEIN-RELATED"/>
    <property type="match status" value="1"/>
</dbReference>
<dbReference type="InterPro" id="IPR053178">
    <property type="entry name" value="Osmoadaptation_assoc"/>
</dbReference>
<dbReference type="InterPro" id="IPR001138">
    <property type="entry name" value="Zn2Cys6_DnaBD"/>
</dbReference>
<dbReference type="AlphaFoldDB" id="A0A6A6WJL4"/>
<dbReference type="SMART" id="SM00066">
    <property type="entry name" value="GAL4"/>
    <property type="match status" value="1"/>
</dbReference>
<organism evidence="3 4">
    <name type="scientific">Pseudovirgaria hyperparasitica</name>
    <dbReference type="NCBI Taxonomy" id="470096"/>
    <lineage>
        <taxon>Eukaryota</taxon>
        <taxon>Fungi</taxon>
        <taxon>Dikarya</taxon>
        <taxon>Ascomycota</taxon>
        <taxon>Pezizomycotina</taxon>
        <taxon>Dothideomycetes</taxon>
        <taxon>Dothideomycetes incertae sedis</taxon>
        <taxon>Acrospermales</taxon>
        <taxon>Acrospermaceae</taxon>
        <taxon>Pseudovirgaria</taxon>
    </lineage>
</organism>
<dbReference type="GO" id="GO:0000981">
    <property type="term" value="F:DNA-binding transcription factor activity, RNA polymerase II-specific"/>
    <property type="evidence" value="ECO:0007669"/>
    <property type="project" value="InterPro"/>
</dbReference>
<accession>A0A6A6WJL4</accession>
<dbReference type="GeneID" id="54490204"/>
<evidence type="ECO:0000256" key="1">
    <source>
        <dbReference type="ARBA" id="ARBA00023242"/>
    </source>
</evidence>
<reference evidence="3" key="1">
    <citation type="journal article" date="2020" name="Stud. Mycol.">
        <title>101 Dothideomycetes genomes: a test case for predicting lifestyles and emergence of pathogens.</title>
        <authorList>
            <person name="Haridas S."/>
            <person name="Albert R."/>
            <person name="Binder M."/>
            <person name="Bloem J."/>
            <person name="Labutti K."/>
            <person name="Salamov A."/>
            <person name="Andreopoulos B."/>
            <person name="Baker S."/>
            <person name="Barry K."/>
            <person name="Bills G."/>
            <person name="Bluhm B."/>
            <person name="Cannon C."/>
            <person name="Castanera R."/>
            <person name="Culley D."/>
            <person name="Daum C."/>
            <person name="Ezra D."/>
            <person name="Gonzalez J."/>
            <person name="Henrissat B."/>
            <person name="Kuo A."/>
            <person name="Liang C."/>
            <person name="Lipzen A."/>
            <person name="Lutzoni F."/>
            <person name="Magnuson J."/>
            <person name="Mondo S."/>
            <person name="Nolan M."/>
            <person name="Ohm R."/>
            <person name="Pangilinan J."/>
            <person name="Park H.-J."/>
            <person name="Ramirez L."/>
            <person name="Alfaro M."/>
            <person name="Sun H."/>
            <person name="Tritt A."/>
            <person name="Yoshinaga Y."/>
            <person name="Zwiers L.-H."/>
            <person name="Turgeon B."/>
            <person name="Goodwin S."/>
            <person name="Spatafora J."/>
            <person name="Crous P."/>
            <person name="Grigoriev I."/>
        </authorList>
    </citation>
    <scope>NUCLEOTIDE SEQUENCE</scope>
    <source>
        <strain evidence="3">CBS 121739</strain>
    </source>
</reference>
<dbReference type="Gene3D" id="4.10.240.10">
    <property type="entry name" value="Zn(2)-C6 fungal-type DNA-binding domain"/>
    <property type="match status" value="1"/>
</dbReference>
<feature type="domain" description="Zn(2)-C6 fungal-type" evidence="2">
    <location>
        <begin position="10"/>
        <end position="39"/>
    </location>
</feature>
<dbReference type="SUPFAM" id="SSF57701">
    <property type="entry name" value="Zn2/Cys6 DNA-binding domain"/>
    <property type="match status" value="1"/>
</dbReference>
<name>A0A6A6WJL4_9PEZI</name>
<dbReference type="RefSeq" id="XP_033604877.1">
    <property type="nucleotide sequence ID" value="XM_033749150.1"/>
</dbReference>
<evidence type="ECO:0000313" key="3">
    <source>
        <dbReference type="EMBL" id="KAF2762426.1"/>
    </source>
</evidence>
<dbReference type="Proteomes" id="UP000799437">
    <property type="component" value="Unassembled WGS sequence"/>
</dbReference>
<dbReference type="PROSITE" id="PS00463">
    <property type="entry name" value="ZN2_CY6_FUNGAL_1"/>
    <property type="match status" value="1"/>
</dbReference>